<evidence type="ECO:0000313" key="2">
    <source>
        <dbReference type="EMBL" id="KUZ92680.1"/>
    </source>
</evidence>
<keyword evidence="1" id="KW-0812">Transmembrane</keyword>
<dbReference type="RefSeq" id="WP_059632621.1">
    <property type="nucleotide sequence ID" value="NZ_LOTK01000066.1"/>
</dbReference>
<feature type="transmembrane region" description="Helical" evidence="1">
    <location>
        <begin position="88"/>
        <end position="109"/>
    </location>
</feature>
<name>A0A102LFP8_9BURK</name>
<protein>
    <submittedName>
        <fullName evidence="2">Uncharacterized protein</fullName>
    </submittedName>
</protein>
<comment type="caution">
    <text evidence="2">The sequence shown here is derived from an EMBL/GenBank/DDBJ whole genome shotgun (WGS) entry which is preliminary data.</text>
</comment>
<sequence>MKKWTQIMLATAASILSLAGMVFSVGALLSLKSVDQLHRILTYDYLSFVDGQTAGGLATDFFTGIALVLIGSILFTKTPRAGDVGKTVASFLLVFMACTLIYACLNPRIGVRPY</sequence>
<organism evidence="2 3">
    <name type="scientific">Burkholderia ubonensis</name>
    <dbReference type="NCBI Taxonomy" id="101571"/>
    <lineage>
        <taxon>Bacteria</taxon>
        <taxon>Pseudomonadati</taxon>
        <taxon>Pseudomonadota</taxon>
        <taxon>Betaproteobacteria</taxon>
        <taxon>Burkholderiales</taxon>
        <taxon>Burkholderiaceae</taxon>
        <taxon>Burkholderia</taxon>
        <taxon>Burkholderia cepacia complex</taxon>
    </lineage>
</organism>
<reference evidence="2 3" key="1">
    <citation type="submission" date="2015-11" db="EMBL/GenBank/DDBJ databases">
        <title>Expanding the genomic diversity of Burkholderia species for the development of highly accurate diagnostics.</title>
        <authorList>
            <person name="Sahl J."/>
            <person name="Keim P."/>
            <person name="Wagner D."/>
        </authorList>
    </citation>
    <scope>NUCLEOTIDE SEQUENCE [LARGE SCALE GENOMIC DNA]</scope>
    <source>
        <strain evidence="2 3">RF32-BP4</strain>
    </source>
</reference>
<proteinExistence type="predicted"/>
<keyword evidence="1" id="KW-0472">Membrane</keyword>
<gene>
    <name evidence="2" type="ORF">WI38_11175</name>
</gene>
<evidence type="ECO:0000256" key="1">
    <source>
        <dbReference type="SAM" id="Phobius"/>
    </source>
</evidence>
<accession>A0A102LFP8</accession>
<dbReference type="Proteomes" id="UP000065521">
    <property type="component" value="Unassembled WGS sequence"/>
</dbReference>
<dbReference type="EMBL" id="LOTN01000021">
    <property type="protein sequence ID" value="KUZ92680.1"/>
    <property type="molecule type" value="Genomic_DNA"/>
</dbReference>
<dbReference type="AlphaFoldDB" id="A0A102LFP8"/>
<feature type="transmembrane region" description="Helical" evidence="1">
    <location>
        <begin position="54"/>
        <end position="76"/>
    </location>
</feature>
<keyword evidence="1" id="KW-1133">Transmembrane helix</keyword>
<evidence type="ECO:0000313" key="3">
    <source>
        <dbReference type="Proteomes" id="UP000065521"/>
    </source>
</evidence>